<keyword evidence="1" id="KW-0175">Coiled coil</keyword>
<evidence type="ECO:0000313" key="3">
    <source>
        <dbReference type="Proteomes" id="UP000585474"/>
    </source>
</evidence>
<dbReference type="InterPro" id="IPR004320">
    <property type="entry name" value="BPS1_pln"/>
</dbReference>
<dbReference type="OrthoDB" id="1678530at2759"/>
<name>A0A7J0FAT4_9ERIC</name>
<keyword evidence="3" id="KW-1185">Reference proteome</keyword>
<dbReference type="PANTHER" id="PTHR33070:SF7">
    <property type="entry name" value="RX N-TERMINAL DOMAIN-CONTAINING PROTEIN"/>
    <property type="match status" value="1"/>
</dbReference>
<dbReference type="Pfam" id="PF03087">
    <property type="entry name" value="BPS1"/>
    <property type="match status" value="1"/>
</dbReference>
<sequence length="230" mass="26274">MSTLNFASLRDLHNSVNNLLHSTIIRRSLVQKQWVDEVSEASLRMLDTCGATKDVLLLVKDHLQDLQSTFRRVSTGEKKVESKFEAYYLERKKLKKEILKRLSSLKGMKKSKLMASPMDRNLGVVVSVLRGVRVTTMAIVESLVSLMSMPSPKRKSKKGIFSRKSSIFSGKLMREDSISLWRKCDLNVLQSGKERLEAVDNAIEDLEVELECMFRRLIQTRVSLLNILTN</sequence>
<dbReference type="PANTHER" id="PTHR33070">
    <property type="entry name" value="OS06G0725500 PROTEIN"/>
    <property type="match status" value="1"/>
</dbReference>
<protein>
    <submittedName>
        <fullName evidence="2">Uncharacterized protein</fullName>
    </submittedName>
</protein>
<proteinExistence type="predicted"/>
<dbReference type="AlphaFoldDB" id="A0A7J0FAT4"/>
<evidence type="ECO:0000256" key="1">
    <source>
        <dbReference type="SAM" id="Coils"/>
    </source>
</evidence>
<evidence type="ECO:0000313" key="2">
    <source>
        <dbReference type="EMBL" id="GFY95824.1"/>
    </source>
</evidence>
<dbReference type="EMBL" id="BJWL01000011">
    <property type="protein sequence ID" value="GFY95824.1"/>
    <property type="molecule type" value="Genomic_DNA"/>
</dbReference>
<reference evidence="2 3" key="1">
    <citation type="submission" date="2019-07" db="EMBL/GenBank/DDBJ databases">
        <title>De Novo Assembly of kiwifruit Actinidia rufa.</title>
        <authorList>
            <person name="Sugita-Konishi S."/>
            <person name="Sato K."/>
            <person name="Mori E."/>
            <person name="Abe Y."/>
            <person name="Kisaki G."/>
            <person name="Hamano K."/>
            <person name="Suezawa K."/>
            <person name="Otani M."/>
            <person name="Fukuda T."/>
            <person name="Manabe T."/>
            <person name="Gomi K."/>
            <person name="Tabuchi M."/>
            <person name="Akimitsu K."/>
            <person name="Kataoka I."/>
        </authorList>
    </citation>
    <scope>NUCLEOTIDE SEQUENCE [LARGE SCALE GENOMIC DNA]</scope>
    <source>
        <strain evidence="3">cv. Fuchu</strain>
    </source>
</reference>
<dbReference type="GO" id="GO:0048367">
    <property type="term" value="P:shoot system development"/>
    <property type="evidence" value="ECO:0007669"/>
    <property type="project" value="InterPro"/>
</dbReference>
<comment type="caution">
    <text evidence="2">The sequence shown here is derived from an EMBL/GenBank/DDBJ whole genome shotgun (WGS) entry which is preliminary data.</text>
</comment>
<organism evidence="2 3">
    <name type="scientific">Actinidia rufa</name>
    <dbReference type="NCBI Taxonomy" id="165716"/>
    <lineage>
        <taxon>Eukaryota</taxon>
        <taxon>Viridiplantae</taxon>
        <taxon>Streptophyta</taxon>
        <taxon>Embryophyta</taxon>
        <taxon>Tracheophyta</taxon>
        <taxon>Spermatophyta</taxon>
        <taxon>Magnoliopsida</taxon>
        <taxon>eudicotyledons</taxon>
        <taxon>Gunneridae</taxon>
        <taxon>Pentapetalae</taxon>
        <taxon>asterids</taxon>
        <taxon>Ericales</taxon>
        <taxon>Actinidiaceae</taxon>
        <taxon>Actinidia</taxon>
    </lineage>
</organism>
<accession>A0A7J0FAT4</accession>
<gene>
    <name evidence="2" type="ORF">Acr_11g0001300</name>
</gene>
<feature type="coiled-coil region" evidence="1">
    <location>
        <begin position="189"/>
        <end position="216"/>
    </location>
</feature>
<dbReference type="Proteomes" id="UP000585474">
    <property type="component" value="Unassembled WGS sequence"/>
</dbReference>
<dbReference type="GO" id="GO:0048364">
    <property type="term" value="P:root development"/>
    <property type="evidence" value="ECO:0007669"/>
    <property type="project" value="InterPro"/>
</dbReference>